<accession>A0A133VGV5</accession>
<reference evidence="1 2" key="1">
    <citation type="journal article" date="2016" name="Sci. Rep.">
        <title>Metabolic traits of an uncultured archaeal lineage -MSBL1- from brine pools of the Red Sea.</title>
        <authorList>
            <person name="Mwirichia R."/>
            <person name="Alam I."/>
            <person name="Rashid M."/>
            <person name="Vinu M."/>
            <person name="Ba-Alawi W."/>
            <person name="Anthony Kamau A."/>
            <person name="Kamanda Ngugi D."/>
            <person name="Goker M."/>
            <person name="Klenk H.P."/>
            <person name="Bajic V."/>
            <person name="Stingl U."/>
        </authorList>
    </citation>
    <scope>NUCLEOTIDE SEQUENCE [LARGE SCALE GENOMIC DNA]</scope>
    <source>
        <strain evidence="1">SCGC-AAA382A03</strain>
    </source>
</reference>
<evidence type="ECO:0000313" key="2">
    <source>
        <dbReference type="Proteomes" id="UP000070549"/>
    </source>
</evidence>
<proteinExistence type="predicted"/>
<protein>
    <submittedName>
        <fullName evidence="1">Uncharacterized protein</fullName>
    </submittedName>
</protein>
<dbReference type="Proteomes" id="UP000070549">
    <property type="component" value="Unassembled WGS sequence"/>
</dbReference>
<organism evidence="1 2">
    <name type="scientific">candidate division MSBL1 archaeon SCGC-AAA382A03</name>
    <dbReference type="NCBI Taxonomy" id="1698278"/>
    <lineage>
        <taxon>Archaea</taxon>
        <taxon>Methanobacteriati</taxon>
        <taxon>Methanobacteriota</taxon>
        <taxon>candidate division MSBL1</taxon>
    </lineage>
</organism>
<name>A0A133VGV5_9EURY</name>
<keyword evidence="2" id="KW-1185">Reference proteome</keyword>
<evidence type="ECO:0000313" key="1">
    <source>
        <dbReference type="EMBL" id="KXB05669.1"/>
    </source>
</evidence>
<gene>
    <name evidence="1" type="ORF">AKJ49_00335</name>
</gene>
<dbReference type="AlphaFoldDB" id="A0A133VGV5"/>
<comment type="caution">
    <text evidence="1">The sequence shown here is derived from an EMBL/GenBank/DDBJ whole genome shotgun (WGS) entry which is preliminary data.</text>
</comment>
<sequence length="344" mass="40129">MFEISPDKEEIKLLRFEDEQENFDAIKKIVYRGRGHQVDALPIDGDVYVVSSNPFELKKEFDKSSLNPQLKTCETNDSLIYHFIYREFKNLLLDKNYKLFRKDYCAFNPDREIKTSLDTVQMFDGIEYRIRTWRDLNENETFFVLALDYHLRVRFALNIFEIIQRLEGDVKSISDQLRGWPVVSSCRTDCEIKPCEYLSKGEIRGSISEIKVEDFDETAVPEDCEYRGDIVELSGSRECGFIPSDKIKPEARGDVLSHFVSLIEGEDKGEEVNSIIKRETFQIRGGKKNKKASKDRIKKINELKQDILGKNDNLQVGDVHYYIKDKPMETSLLSESEWVEEVIE</sequence>
<dbReference type="EMBL" id="LHYC01000005">
    <property type="protein sequence ID" value="KXB05669.1"/>
    <property type="molecule type" value="Genomic_DNA"/>
</dbReference>